<evidence type="ECO:0000259" key="10">
    <source>
        <dbReference type="PROSITE" id="PS50011"/>
    </source>
</evidence>
<dbReference type="SUPFAM" id="SSF56112">
    <property type="entry name" value="Protein kinase-like (PK-like)"/>
    <property type="match status" value="1"/>
</dbReference>
<evidence type="ECO:0000256" key="2">
    <source>
        <dbReference type="ARBA" id="ARBA00022527"/>
    </source>
</evidence>
<dbReference type="EMBL" id="JAMQOL010000017">
    <property type="protein sequence ID" value="MCM4078874.1"/>
    <property type="molecule type" value="Genomic_DNA"/>
</dbReference>
<dbReference type="RefSeq" id="WP_251798767.1">
    <property type="nucleotide sequence ID" value="NZ_JAMQOL010000017.1"/>
</dbReference>
<keyword evidence="6 7" id="KW-0067">ATP-binding</keyword>
<feature type="region of interest" description="Disordered" evidence="8">
    <location>
        <begin position="410"/>
        <end position="431"/>
    </location>
</feature>
<keyword evidence="9" id="KW-0472">Membrane</keyword>
<dbReference type="Gene3D" id="1.10.510.10">
    <property type="entry name" value="Transferase(Phosphotransferase) domain 1"/>
    <property type="match status" value="1"/>
</dbReference>
<dbReference type="PROSITE" id="PS50011">
    <property type="entry name" value="PROTEIN_KINASE_DOM"/>
    <property type="match status" value="1"/>
</dbReference>
<evidence type="ECO:0000256" key="9">
    <source>
        <dbReference type="SAM" id="Phobius"/>
    </source>
</evidence>
<keyword evidence="12" id="KW-1185">Reference proteome</keyword>
<feature type="region of interest" description="Disordered" evidence="8">
    <location>
        <begin position="457"/>
        <end position="515"/>
    </location>
</feature>
<evidence type="ECO:0000256" key="5">
    <source>
        <dbReference type="ARBA" id="ARBA00022777"/>
    </source>
</evidence>
<feature type="compositionally biased region" description="Polar residues" evidence="8">
    <location>
        <begin position="365"/>
        <end position="387"/>
    </location>
</feature>
<organism evidence="11 12">
    <name type="scientific">Paractinoplanes hotanensis</name>
    <dbReference type="NCBI Taxonomy" id="2906497"/>
    <lineage>
        <taxon>Bacteria</taxon>
        <taxon>Bacillati</taxon>
        <taxon>Actinomycetota</taxon>
        <taxon>Actinomycetes</taxon>
        <taxon>Micromonosporales</taxon>
        <taxon>Micromonosporaceae</taxon>
        <taxon>Paractinoplanes</taxon>
    </lineage>
</organism>
<keyword evidence="2" id="KW-0723">Serine/threonine-protein kinase</keyword>
<feature type="region of interest" description="Disordered" evidence="8">
    <location>
        <begin position="276"/>
        <end position="394"/>
    </location>
</feature>
<dbReference type="InterPro" id="IPR017441">
    <property type="entry name" value="Protein_kinase_ATP_BS"/>
</dbReference>
<feature type="transmembrane region" description="Helical" evidence="9">
    <location>
        <begin position="435"/>
        <end position="457"/>
    </location>
</feature>
<dbReference type="Pfam" id="PF00069">
    <property type="entry name" value="Pkinase"/>
    <property type="match status" value="1"/>
</dbReference>
<dbReference type="InterPro" id="IPR000719">
    <property type="entry name" value="Prot_kinase_dom"/>
</dbReference>
<dbReference type="SMART" id="SM00220">
    <property type="entry name" value="S_TKc"/>
    <property type="match status" value="1"/>
</dbReference>
<dbReference type="PROSITE" id="PS00108">
    <property type="entry name" value="PROTEIN_KINASE_ST"/>
    <property type="match status" value="1"/>
</dbReference>
<dbReference type="PANTHER" id="PTHR43289">
    <property type="entry name" value="MITOGEN-ACTIVATED PROTEIN KINASE KINASE KINASE 20-RELATED"/>
    <property type="match status" value="1"/>
</dbReference>
<feature type="domain" description="Protein kinase" evidence="10">
    <location>
        <begin position="13"/>
        <end position="274"/>
    </location>
</feature>
<dbReference type="PROSITE" id="PS00107">
    <property type="entry name" value="PROTEIN_KINASE_ATP"/>
    <property type="match status" value="1"/>
</dbReference>
<keyword evidence="3" id="KW-0808">Transferase</keyword>
<dbReference type="InterPro" id="IPR011009">
    <property type="entry name" value="Kinase-like_dom_sf"/>
</dbReference>
<evidence type="ECO:0000313" key="11">
    <source>
        <dbReference type="EMBL" id="MCM4078874.1"/>
    </source>
</evidence>
<evidence type="ECO:0000256" key="8">
    <source>
        <dbReference type="SAM" id="MobiDB-lite"/>
    </source>
</evidence>
<comment type="caution">
    <text evidence="11">The sequence shown here is derived from an EMBL/GenBank/DDBJ whole genome shotgun (WGS) entry which is preliminary data.</text>
</comment>
<dbReference type="GO" id="GO:0016301">
    <property type="term" value="F:kinase activity"/>
    <property type="evidence" value="ECO:0007669"/>
    <property type="project" value="UniProtKB-KW"/>
</dbReference>
<evidence type="ECO:0000256" key="7">
    <source>
        <dbReference type="PROSITE-ProRule" id="PRU10141"/>
    </source>
</evidence>
<dbReference type="CDD" id="cd14014">
    <property type="entry name" value="STKc_PknB_like"/>
    <property type="match status" value="1"/>
</dbReference>
<feature type="compositionally biased region" description="Low complexity" evidence="8">
    <location>
        <begin position="276"/>
        <end position="287"/>
    </location>
</feature>
<feature type="compositionally biased region" description="Low complexity" evidence="8">
    <location>
        <begin position="503"/>
        <end position="515"/>
    </location>
</feature>
<evidence type="ECO:0000256" key="1">
    <source>
        <dbReference type="ARBA" id="ARBA00012513"/>
    </source>
</evidence>
<evidence type="ECO:0000313" key="12">
    <source>
        <dbReference type="Proteomes" id="UP001523216"/>
    </source>
</evidence>
<sequence length="628" mass="65357">MTEGMARVIVGRYRLLRLLGRGGMGAVWHAHDILLGRDVAIKEIWFPSAGSGPVDPADPLVRRALREAQAAARLRHPGIVTVHDVVIDEGRPWIVMELIDGRSLAEAIREHGLLTEQRTAEIGLYILDALRTAHREGIVHRDVKPANILIDDADRVVLTDFGIAAIDDATALTATGQTVGSPAYLAPERINGRPATAAADLWALGVTLYTAVTGRSPFQREDTQATIAAVLTSRPAPPAHAGRLWPVIKGLLVKDPARRLAAENAIQLLANVAYPTGSPGPATTTPGRRSARWWPTQSKRRRPALDGLPGTLAAPPPTIAAPTAYQDAHDGRVTGAVPSSPGEATPEQAVVEPPGSSADDPAATLATSAQVTSDTETAENGLTTVVPDQTGPAPTETAAAVTVDMLTGAARLTGGPSRGSEPARPKPAGRRPRRVVVLFAVLAGTAASAVIGGGTLYTQTRSDSAGTRAGTGPSARTAVTSAAPGPSTVSPAPDSLADRPPRRSTSPSATRSRVPAPFHGRWVGIAAQPMSTAKSWPAVITFAPGSNTGRIEVVSLGCKGLLTVSAPAPTERVLHVRQHTTRDSKARCAEAAKLTLIINSAGGIDMFWQDAAAADNTATATLVSETPR</sequence>
<dbReference type="InterPro" id="IPR008271">
    <property type="entry name" value="Ser/Thr_kinase_AS"/>
</dbReference>
<evidence type="ECO:0000256" key="6">
    <source>
        <dbReference type="ARBA" id="ARBA00022840"/>
    </source>
</evidence>
<reference evidence="11 12" key="1">
    <citation type="submission" date="2022-06" db="EMBL/GenBank/DDBJ databases">
        <title>Actinoplanes abujensis sp. nov., isolated from Nigerian arid soil.</title>
        <authorList>
            <person name="Ding P."/>
        </authorList>
    </citation>
    <scope>NUCLEOTIDE SEQUENCE [LARGE SCALE GENOMIC DNA]</scope>
    <source>
        <strain evidence="12">TRM88002</strain>
    </source>
</reference>
<proteinExistence type="predicted"/>
<evidence type="ECO:0000256" key="3">
    <source>
        <dbReference type="ARBA" id="ARBA00022679"/>
    </source>
</evidence>
<protein>
    <recommendedName>
        <fullName evidence="1">non-specific serine/threonine protein kinase</fullName>
        <ecNumber evidence="1">2.7.11.1</ecNumber>
    </recommendedName>
</protein>
<dbReference type="PANTHER" id="PTHR43289:SF6">
    <property type="entry name" value="SERINE_THREONINE-PROTEIN KINASE NEKL-3"/>
    <property type="match status" value="1"/>
</dbReference>
<keyword evidence="9" id="KW-0812">Transmembrane</keyword>
<name>A0ABT0Y0K9_9ACTN</name>
<feature type="binding site" evidence="7">
    <location>
        <position position="42"/>
    </location>
    <ligand>
        <name>ATP</name>
        <dbReference type="ChEBI" id="CHEBI:30616"/>
    </ligand>
</feature>
<keyword evidence="4 7" id="KW-0547">Nucleotide-binding</keyword>
<keyword evidence="5 11" id="KW-0418">Kinase</keyword>
<dbReference type="EC" id="2.7.11.1" evidence="1"/>
<gene>
    <name evidence="11" type="ORF">LXN57_14980</name>
</gene>
<evidence type="ECO:0000256" key="4">
    <source>
        <dbReference type="ARBA" id="ARBA00022741"/>
    </source>
</evidence>
<keyword evidence="9" id="KW-1133">Transmembrane helix</keyword>
<accession>A0ABT0Y0K9</accession>
<dbReference type="Proteomes" id="UP001523216">
    <property type="component" value="Unassembled WGS sequence"/>
</dbReference>
<dbReference type="Gene3D" id="3.30.200.20">
    <property type="entry name" value="Phosphorylase Kinase, domain 1"/>
    <property type="match status" value="1"/>
</dbReference>